<dbReference type="InterPro" id="IPR023210">
    <property type="entry name" value="NADP_OxRdtase_dom"/>
</dbReference>
<name>A0A2M9CRR6_9BACT</name>
<dbReference type="GO" id="GO:0005737">
    <property type="term" value="C:cytoplasm"/>
    <property type="evidence" value="ECO:0007669"/>
    <property type="project" value="TreeGrafter"/>
</dbReference>
<evidence type="ECO:0000313" key="3">
    <source>
        <dbReference type="EMBL" id="PJJ74587.1"/>
    </source>
</evidence>
<keyword evidence="4" id="KW-1185">Reference proteome</keyword>
<evidence type="ECO:0000259" key="2">
    <source>
        <dbReference type="Pfam" id="PF00248"/>
    </source>
</evidence>
<dbReference type="InterPro" id="IPR050791">
    <property type="entry name" value="Aldo-Keto_reductase"/>
</dbReference>
<proteinExistence type="predicted"/>
<dbReference type="EMBL" id="PGFG01000001">
    <property type="protein sequence ID" value="PJJ74587.1"/>
    <property type="molecule type" value="Genomic_DNA"/>
</dbReference>
<comment type="caution">
    <text evidence="3">The sequence shown here is derived from an EMBL/GenBank/DDBJ whole genome shotgun (WGS) entry which is preliminary data.</text>
</comment>
<dbReference type="OrthoDB" id="9773828at2"/>
<dbReference type="PROSITE" id="PS51257">
    <property type="entry name" value="PROKAR_LIPOPROTEIN"/>
    <property type="match status" value="1"/>
</dbReference>
<evidence type="ECO:0000256" key="1">
    <source>
        <dbReference type="ARBA" id="ARBA00023002"/>
    </source>
</evidence>
<dbReference type="CDD" id="cd19078">
    <property type="entry name" value="AKR_AKR13C1_2"/>
    <property type="match status" value="1"/>
</dbReference>
<dbReference type="Gene3D" id="3.20.20.100">
    <property type="entry name" value="NADP-dependent oxidoreductase domain"/>
    <property type="match status" value="1"/>
</dbReference>
<sequence length="328" mass="36618">MQTRNLGKSGLQVSAIGLGCMGMSFSYPPFPPKSEMIHLIRTAVDEGITFFDTAEVYGPYTNEELVGEALAPVRRQVVIATKFGFDIRDGKMIGTNSRPEQIRKAVEGSLKRLRTDVIDLLYQHRVDPQVPIEDVAGTVKDLIQEGKVRYFGLSEAGVKNIRRAHAVQPVAALQSEYSLWWREPEAEIIPTLEELGIGFVPFSPLGKGFLTGAIKEDTRLDPNDFRNTVPRFREENRKANMALVALLERIAKEKAATPAQIALAWLLAQKPWIVPIPGTTKLHRLRENIGAVNIQLSAEDLQQIQEALSKIPILGERYGEAQQKQIDR</sequence>
<dbReference type="Proteomes" id="UP000230000">
    <property type="component" value="Unassembled WGS sequence"/>
</dbReference>
<accession>A0A2M9CRR6</accession>
<dbReference type="SUPFAM" id="SSF51430">
    <property type="entry name" value="NAD(P)-linked oxidoreductase"/>
    <property type="match status" value="1"/>
</dbReference>
<dbReference type="Pfam" id="PF00248">
    <property type="entry name" value="Aldo_ket_red"/>
    <property type="match status" value="1"/>
</dbReference>
<dbReference type="PANTHER" id="PTHR43625">
    <property type="entry name" value="AFLATOXIN B1 ALDEHYDE REDUCTASE"/>
    <property type="match status" value="1"/>
</dbReference>
<protein>
    <submittedName>
        <fullName evidence="3">Aryl-alcohol dehydrogenase-like predicted oxidoreductase</fullName>
    </submittedName>
</protein>
<dbReference type="GO" id="GO:0016491">
    <property type="term" value="F:oxidoreductase activity"/>
    <property type="evidence" value="ECO:0007669"/>
    <property type="project" value="UniProtKB-KW"/>
</dbReference>
<organism evidence="3 4">
    <name type="scientific">Thermoflavifilum aggregans</name>
    <dbReference type="NCBI Taxonomy" id="454188"/>
    <lineage>
        <taxon>Bacteria</taxon>
        <taxon>Pseudomonadati</taxon>
        <taxon>Bacteroidota</taxon>
        <taxon>Chitinophagia</taxon>
        <taxon>Chitinophagales</taxon>
        <taxon>Chitinophagaceae</taxon>
        <taxon>Thermoflavifilum</taxon>
    </lineage>
</organism>
<dbReference type="RefSeq" id="WP_100313295.1">
    <property type="nucleotide sequence ID" value="NZ_PGFG01000001.1"/>
</dbReference>
<evidence type="ECO:0000313" key="4">
    <source>
        <dbReference type="Proteomes" id="UP000230000"/>
    </source>
</evidence>
<dbReference type="InterPro" id="IPR036812">
    <property type="entry name" value="NAD(P)_OxRdtase_dom_sf"/>
</dbReference>
<reference evidence="3 4" key="1">
    <citation type="submission" date="2017-11" db="EMBL/GenBank/DDBJ databases">
        <title>Genomic Encyclopedia of Archaeal and Bacterial Type Strains, Phase II (KMG-II): From Individual Species to Whole Genera.</title>
        <authorList>
            <person name="Goeker M."/>
        </authorList>
    </citation>
    <scope>NUCLEOTIDE SEQUENCE [LARGE SCALE GENOMIC DNA]</scope>
    <source>
        <strain evidence="3 4">DSM 27268</strain>
    </source>
</reference>
<dbReference type="AlphaFoldDB" id="A0A2M9CRR6"/>
<gene>
    <name evidence="3" type="ORF">BXY57_0147</name>
</gene>
<dbReference type="PANTHER" id="PTHR43625:SF77">
    <property type="entry name" value="ALDO-KETO REDUCTASE"/>
    <property type="match status" value="1"/>
</dbReference>
<feature type="domain" description="NADP-dependent oxidoreductase" evidence="2">
    <location>
        <begin position="16"/>
        <end position="307"/>
    </location>
</feature>
<keyword evidence="1" id="KW-0560">Oxidoreductase</keyword>